<dbReference type="GO" id="GO:0004713">
    <property type="term" value="F:protein tyrosine kinase activity"/>
    <property type="evidence" value="ECO:0007669"/>
    <property type="project" value="TreeGrafter"/>
</dbReference>
<dbReference type="AlphaFoldDB" id="A0A3B0WZ85"/>
<organism evidence="3">
    <name type="scientific">hydrothermal vent metagenome</name>
    <dbReference type="NCBI Taxonomy" id="652676"/>
    <lineage>
        <taxon>unclassified sequences</taxon>
        <taxon>metagenomes</taxon>
        <taxon>ecological metagenomes</taxon>
    </lineage>
</organism>
<feature type="coiled-coil region" evidence="1">
    <location>
        <begin position="281"/>
        <end position="361"/>
    </location>
</feature>
<keyword evidence="2" id="KW-0472">Membrane</keyword>
<reference evidence="3" key="1">
    <citation type="submission" date="2018-06" db="EMBL/GenBank/DDBJ databases">
        <authorList>
            <person name="Zhirakovskaya E."/>
        </authorList>
    </citation>
    <scope>NUCLEOTIDE SEQUENCE</scope>
</reference>
<evidence type="ECO:0008006" key="4">
    <source>
        <dbReference type="Google" id="ProtNLM"/>
    </source>
</evidence>
<sequence length="517" mass="59688">MSYLSIGQILQLLIIECYSRRNLIFLLFIIISFSLLTTGIFWPKKYTAFTIIHIDDVSILQPLMRGAAETSRTTDHVANAEEIIFGEKIMQQLLHDIGWMENMPTEIQQEKIKEKIKNNLEIKDIGKNLLKIQYSDQNQMRAYTTAKRVGELFIEAGEESKVAESLSAYNFISSQVDDYLEKLVKIEGDLRIFRSNNPDARPGLQNVVANRVSQLQQKLENTHLLLKETKIKRDSIKDQLSGEAAITISQSKEGRIREQLSEFQTQLELLRLDYRDTYPDIVRFKAQIKDLNSALENEVSNRQIVREEAKKTGKTYVDESIILSPLYQELRSAYSSTETEIATLKARLKALNKSLDQEHIREKKIFSGEETLSQLTRNYKVNQDIYQDLLKRLESARVSRNLDEEQKGFTFKIQEPAKIPLIPTGIRFMHFALAGLILGFLLPVALIYVFLILDPRVRHSQIIYNELEIPILAVVNTIKTSVDRKKIKINIFFLSTSFLIVMALYSYVCWLKLVEQI</sequence>
<gene>
    <name evidence="3" type="ORF">MNBD_GAMMA07-1702</name>
</gene>
<dbReference type="NCBIfam" id="TIGR03007">
    <property type="entry name" value="pepcterm_ChnLen"/>
    <property type="match status" value="1"/>
</dbReference>
<dbReference type="InterPro" id="IPR014345">
    <property type="entry name" value="XrtA_polysacc_chain"/>
</dbReference>
<feature type="transmembrane region" description="Helical" evidence="2">
    <location>
        <begin position="23"/>
        <end position="42"/>
    </location>
</feature>
<dbReference type="GO" id="GO:0005886">
    <property type="term" value="C:plasma membrane"/>
    <property type="evidence" value="ECO:0007669"/>
    <property type="project" value="TreeGrafter"/>
</dbReference>
<dbReference type="InterPro" id="IPR050445">
    <property type="entry name" value="Bact_polysacc_biosynth/exp"/>
</dbReference>
<keyword evidence="2" id="KW-1133">Transmembrane helix</keyword>
<evidence type="ECO:0000256" key="1">
    <source>
        <dbReference type="SAM" id="Coils"/>
    </source>
</evidence>
<keyword evidence="1" id="KW-0175">Coiled coil</keyword>
<protein>
    <recommendedName>
        <fullName evidence="4">Polysaccharide chain length determinant N-terminal domain-containing protein</fullName>
    </recommendedName>
</protein>
<accession>A0A3B0WZ85</accession>
<dbReference type="PANTHER" id="PTHR32309">
    <property type="entry name" value="TYROSINE-PROTEIN KINASE"/>
    <property type="match status" value="1"/>
</dbReference>
<evidence type="ECO:0000256" key="2">
    <source>
        <dbReference type="SAM" id="Phobius"/>
    </source>
</evidence>
<dbReference type="EMBL" id="UOFF01000422">
    <property type="protein sequence ID" value="VAW57583.1"/>
    <property type="molecule type" value="Genomic_DNA"/>
</dbReference>
<feature type="transmembrane region" description="Helical" evidence="2">
    <location>
        <begin position="428"/>
        <end position="453"/>
    </location>
</feature>
<keyword evidence="2" id="KW-0812">Transmembrane</keyword>
<evidence type="ECO:0000313" key="3">
    <source>
        <dbReference type="EMBL" id="VAW57583.1"/>
    </source>
</evidence>
<feature type="transmembrane region" description="Helical" evidence="2">
    <location>
        <begin position="489"/>
        <end position="508"/>
    </location>
</feature>
<dbReference type="PANTHER" id="PTHR32309:SF13">
    <property type="entry name" value="FERRIC ENTEROBACTIN TRANSPORT PROTEIN FEPE"/>
    <property type="match status" value="1"/>
</dbReference>
<name>A0A3B0WZ85_9ZZZZ</name>
<proteinExistence type="predicted"/>